<comment type="caution">
    <text evidence="5">The sequence shown here is derived from an EMBL/GenBank/DDBJ whole genome shotgun (WGS) entry which is preliminary data.</text>
</comment>
<evidence type="ECO:0000256" key="2">
    <source>
        <dbReference type="PROSITE-ProRule" id="PRU00176"/>
    </source>
</evidence>
<protein>
    <recommendedName>
        <fullName evidence="4">RRM domain-containing protein</fullName>
    </recommendedName>
</protein>
<dbReference type="PANTHER" id="PTHR15481">
    <property type="entry name" value="RIBONUCLEIC ACID BINDING PROTEIN S1"/>
    <property type="match status" value="1"/>
</dbReference>
<feature type="region of interest" description="Disordered" evidence="3">
    <location>
        <begin position="294"/>
        <end position="362"/>
    </location>
</feature>
<feature type="compositionally biased region" description="Basic residues" evidence="3">
    <location>
        <begin position="522"/>
        <end position="544"/>
    </location>
</feature>
<dbReference type="SUPFAM" id="SSF54928">
    <property type="entry name" value="RNA-binding domain, RBD"/>
    <property type="match status" value="1"/>
</dbReference>
<keyword evidence="1 2" id="KW-0694">RNA-binding</keyword>
<dbReference type="GO" id="GO:0061574">
    <property type="term" value="C:ASAP complex"/>
    <property type="evidence" value="ECO:0007669"/>
    <property type="project" value="TreeGrafter"/>
</dbReference>
<dbReference type="InterPro" id="IPR035979">
    <property type="entry name" value="RBD_domain_sf"/>
</dbReference>
<dbReference type="InterPro" id="IPR012677">
    <property type="entry name" value="Nucleotide-bd_a/b_plait_sf"/>
</dbReference>
<name>A0A9P8A5H7_MORAP</name>
<gene>
    <name evidence="5" type="ORF">KVV02_001660</name>
</gene>
<feature type="region of interest" description="Disordered" evidence="3">
    <location>
        <begin position="397"/>
        <end position="593"/>
    </location>
</feature>
<evidence type="ECO:0000259" key="4">
    <source>
        <dbReference type="PROSITE" id="PS50102"/>
    </source>
</evidence>
<dbReference type="InterPro" id="IPR000504">
    <property type="entry name" value="RRM_dom"/>
</dbReference>
<dbReference type="Pfam" id="PF00076">
    <property type="entry name" value="RRM_1"/>
    <property type="match status" value="1"/>
</dbReference>
<dbReference type="PROSITE" id="PS50102">
    <property type="entry name" value="RRM"/>
    <property type="match status" value="1"/>
</dbReference>
<accession>A0A9P8A5H7</accession>
<sequence length="834" mass="91238">FYKLLEEIREMTALEKEAIRDRLIALGWTVHMCTGEADVCIARNTEDTQDPNFATLTRDSDLLLHRPVTKVLMPVKGGLELISREDVLMAFQMDEDQLQLLAVVSTSDYCKSVPHYGLEDCRGYRHLKLLVDLTETPAGPEVVAPQRPNRGTTTCPKTVKKADEQGVRSVQSTQEVNNAPVAVTRPQKRPLDGNNNKGKKKKDDDDDTVPRFRISARAARNREYGMEWHCPVPCTLHSTSPSIKANMAEKLQEKFALVQQMKREKELKEARAKESQPFDIFSIAGVNLPSSGNSGGLNMTIRHDSQGSGAPSVGSVKRPRKERTQSSSSDIGQAVPSTGAAVVEEESTGQKTKLKRSSMAARNGFQDPAVSVDVTERVRPSTDTSIAAGLIDQTSEISSATDTSGGDNLDNTLTATPLTPIASPKTDAGSRRNSGSASPTKMLAKDMTHNVQSRSGSVDENEEMVIDMFGRSVPRSRHHSSDEGSDSENETAHPRRRRRTRLEDDEMDRYKPAYQRSGRYGSRSRSRSRSRSHSPRRSYRRSRSRSVSPYYPHIRDGADRRRRGGARRGGDRDGRDRLSGDDMASGPAGDVDPYQAASRYLDTAFYPTKIYVGNLPSSVSLTSLRTLFAPFGDIEDMNLVEGKDFGFVTYVEPIGAQQALAKMNGAMIDGTFIRVNRAKIPERNRRGFAGVAWMDEDGELARLEEEQHQQAAAISGGFVITGTPSSSTPASASSSRSESSSNSHHLHREEYHSRSGGSGGMATLEKSGASAGSSRAHSPTPVRPTHQLPARPRSPKLPPKPTGAASFPPAGMDPRASMTSGRGGARQILRYDDL</sequence>
<feature type="domain" description="RRM" evidence="4">
    <location>
        <begin position="608"/>
        <end position="680"/>
    </location>
</feature>
<dbReference type="GO" id="GO:0005737">
    <property type="term" value="C:cytoplasm"/>
    <property type="evidence" value="ECO:0007669"/>
    <property type="project" value="TreeGrafter"/>
</dbReference>
<reference evidence="5" key="1">
    <citation type="submission" date="2021-07" db="EMBL/GenBank/DDBJ databases">
        <title>Draft genome of Mortierella alpina, strain LL118, isolated from an aspen leaf litter sample.</title>
        <authorList>
            <person name="Yang S."/>
            <person name="Vinatzer B.A."/>
        </authorList>
    </citation>
    <scope>NUCLEOTIDE SEQUENCE</scope>
    <source>
        <strain evidence="5">LL118</strain>
    </source>
</reference>
<feature type="compositionally biased region" description="Basic and acidic residues" evidence="3">
    <location>
        <begin position="568"/>
        <end position="580"/>
    </location>
</feature>
<dbReference type="Gene3D" id="3.30.70.330">
    <property type="match status" value="1"/>
</dbReference>
<feature type="region of interest" description="Disordered" evidence="3">
    <location>
        <begin position="139"/>
        <end position="211"/>
    </location>
</feature>
<evidence type="ECO:0000256" key="1">
    <source>
        <dbReference type="ARBA" id="ARBA00022884"/>
    </source>
</evidence>
<feature type="non-terminal residue" evidence="5">
    <location>
        <position position="1"/>
    </location>
</feature>
<proteinExistence type="predicted"/>
<dbReference type="EMBL" id="JAIFTL010000059">
    <property type="protein sequence ID" value="KAG9324678.1"/>
    <property type="molecule type" value="Genomic_DNA"/>
</dbReference>
<feature type="compositionally biased region" description="Polar residues" evidence="3">
    <location>
        <begin position="397"/>
        <end position="417"/>
    </location>
</feature>
<feature type="compositionally biased region" description="Polar residues" evidence="3">
    <location>
        <begin position="449"/>
        <end position="458"/>
    </location>
</feature>
<evidence type="ECO:0000256" key="3">
    <source>
        <dbReference type="SAM" id="MobiDB-lite"/>
    </source>
</evidence>
<organism evidence="5 6">
    <name type="scientific">Mortierella alpina</name>
    <name type="common">Oleaginous fungus</name>
    <name type="synonym">Mortierella renispora</name>
    <dbReference type="NCBI Taxonomy" id="64518"/>
    <lineage>
        <taxon>Eukaryota</taxon>
        <taxon>Fungi</taxon>
        <taxon>Fungi incertae sedis</taxon>
        <taxon>Mucoromycota</taxon>
        <taxon>Mortierellomycotina</taxon>
        <taxon>Mortierellomycetes</taxon>
        <taxon>Mortierellales</taxon>
        <taxon>Mortierellaceae</taxon>
        <taxon>Mortierella</taxon>
    </lineage>
</organism>
<dbReference type="Proteomes" id="UP000717515">
    <property type="component" value="Unassembled WGS sequence"/>
</dbReference>
<dbReference type="AlphaFoldDB" id="A0A9P8A5H7"/>
<dbReference type="PANTHER" id="PTHR15481:SF0">
    <property type="entry name" value="LD23870P-RELATED"/>
    <property type="match status" value="1"/>
</dbReference>
<feature type="compositionally biased region" description="Low complexity" evidence="3">
    <location>
        <begin position="723"/>
        <end position="743"/>
    </location>
</feature>
<dbReference type="SMART" id="SM00360">
    <property type="entry name" value="RRM"/>
    <property type="match status" value="1"/>
</dbReference>
<dbReference type="GO" id="GO:0005654">
    <property type="term" value="C:nucleoplasm"/>
    <property type="evidence" value="ECO:0007669"/>
    <property type="project" value="TreeGrafter"/>
</dbReference>
<feature type="compositionally biased region" description="Polar residues" evidence="3">
    <location>
        <begin position="168"/>
        <end position="177"/>
    </location>
</feature>
<dbReference type="GO" id="GO:0003723">
    <property type="term" value="F:RNA binding"/>
    <property type="evidence" value="ECO:0007669"/>
    <property type="project" value="UniProtKB-UniRule"/>
</dbReference>
<feature type="region of interest" description="Disordered" evidence="3">
    <location>
        <begin position="718"/>
        <end position="834"/>
    </location>
</feature>
<evidence type="ECO:0000313" key="6">
    <source>
        <dbReference type="Proteomes" id="UP000717515"/>
    </source>
</evidence>
<evidence type="ECO:0000313" key="5">
    <source>
        <dbReference type="EMBL" id="KAG9324678.1"/>
    </source>
</evidence>
<dbReference type="GO" id="GO:0000398">
    <property type="term" value="P:mRNA splicing, via spliceosome"/>
    <property type="evidence" value="ECO:0007669"/>
    <property type="project" value="TreeGrafter"/>
</dbReference>